<dbReference type="PANTHER" id="PTHR21089">
    <property type="entry name" value="SHIKIMATE DEHYDROGENASE"/>
    <property type="match status" value="1"/>
</dbReference>
<comment type="subunit">
    <text evidence="3">Homodimer.</text>
</comment>
<dbReference type="UniPathway" id="UPA00053">
    <property type="reaction ID" value="UER00087"/>
</dbReference>
<dbReference type="Gene3D" id="3.40.50.720">
    <property type="entry name" value="NAD(P)-binding Rossmann-like Domain"/>
    <property type="match status" value="1"/>
</dbReference>
<dbReference type="GO" id="GO:0009073">
    <property type="term" value="P:aromatic amino acid family biosynthetic process"/>
    <property type="evidence" value="ECO:0007669"/>
    <property type="project" value="UniProtKB-KW"/>
</dbReference>
<dbReference type="PANTHER" id="PTHR21089:SF1">
    <property type="entry name" value="BIFUNCTIONAL 3-DEHYDROQUINATE DEHYDRATASE_SHIKIMATE DEHYDROGENASE, CHLOROPLASTIC"/>
    <property type="match status" value="1"/>
</dbReference>
<comment type="catalytic activity">
    <reaction evidence="3">
        <text>shikimate + NADP(+) = 3-dehydroshikimate + NADPH + H(+)</text>
        <dbReference type="Rhea" id="RHEA:17737"/>
        <dbReference type="ChEBI" id="CHEBI:15378"/>
        <dbReference type="ChEBI" id="CHEBI:16630"/>
        <dbReference type="ChEBI" id="CHEBI:36208"/>
        <dbReference type="ChEBI" id="CHEBI:57783"/>
        <dbReference type="ChEBI" id="CHEBI:58349"/>
        <dbReference type="EC" id="1.1.1.25"/>
    </reaction>
</comment>
<feature type="binding site" evidence="3">
    <location>
        <position position="249"/>
    </location>
    <ligand>
        <name>NADP(+)</name>
        <dbReference type="ChEBI" id="CHEBI:58349"/>
    </ligand>
</feature>
<dbReference type="EMBL" id="WJQS01000014">
    <property type="protein sequence ID" value="MRI86415.1"/>
    <property type="molecule type" value="Genomic_DNA"/>
</dbReference>
<evidence type="ECO:0000259" key="4">
    <source>
        <dbReference type="Pfam" id="PF08501"/>
    </source>
</evidence>
<feature type="binding site" evidence="3">
    <location>
        <position position="79"/>
    </location>
    <ligand>
        <name>shikimate</name>
        <dbReference type="ChEBI" id="CHEBI:36208"/>
    </ligand>
</feature>
<dbReference type="GO" id="GO:0008652">
    <property type="term" value="P:amino acid biosynthetic process"/>
    <property type="evidence" value="ECO:0007669"/>
    <property type="project" value="UniProtKB-KW"/>
</dbReference>
<dbReference type="InterPro" id="IPR013708">
    <property type="entry name" value="Shikimate_DH-bd_N"/>
</dbReference>
<feature type="binding site" evidence="3">
    <location>
        <position position="279"/>
    </location>
    <ligand>
        <name>shikimate</name>
        <dbReference type="ChEBI" id="CHEBI:36208"/>
    </ligand>
</feature>
<proteinExistence type="inferred from homology"/>
<dbReference type="SUPFAM" id="SSF51735">
    <property type="entry name" value="NAD(P)-binding Rossmann-fold domains"/>
    <property type="match status" value="1"/>
</dbReference>
<dbReference type="InterPro" id="IPR022893">
    <property type="entry name" value="Shikimate_DH_fam"/>
</dbReference>
<feature type="binding site" evidence="3">
    <location>
        <position position="251"/>
    </location>
    <ligand>
        <name>shikimate</name>
        <dbReference type="ChEBI" id="CHEBI:36208"/>
    </ligand>
</feature>
<protein>
    <recommendedName>
        <fullName evidence="3">Shikimate dehydrogenase (NADP(+))</fullName>
        <shortName evidence="3">SDH</shortName>
        <ecNumber evidence="3">1.1.1.25</ecNumber>
    </recommendedName>
</protein>
<keyword evidence="3" id="KW-0521">NADP</keyword>
<dbReference type="SUPFAM" id="SSF53223">
    <property type="entry name" value="Aminoacid dehydrogenase-like, N-terminal domain"/>
    <property type="match status" value="1"/>
</dbReference>
<reference evidence="6 7" key="1">
    <citation type="submission" date="2019-11" db="EMBL/GenBank/DDBJ databases">
        <title>Characterisation of Fundicoccus ignavus gen. nov. sp. nov., a novel genus of the family Aerococcaceae isolated from bulk tank milk.</title>
        <authorList>
            <person name="Siebert A."/>
            <person name="Huptas C."/>
            <person name="Wenning M."/>
            <person name="Scherer S."/>
            <person name="Doll E.V."/>
        </authorList>
    </citation>
    <scope>NUCLEOTIDE SEQUENCE [LARGE SCALE GENOMIC DNA]</scope>
    <source>
        <strain evidence="6 7">WS4759</strain>
    </source>
</reference>
<comment type="pathway">
    <text evidence="1 3">Metabolic intermediate biosynthesis; chorismate biosynthesis; chorismate from D-erythrose 4-phosphate and phosphoenolpyruvate: step 4/7.</text>
</comment>
<accession>A0A6I2GSH4</accession>
<dbReference type="GO" id="GO:0019632">
    <property type="term" value="P:shikimate metabolic process"/>
    <property type="evidence" value="ECO:0007669"/>
    <property type="project" value="TreeGrafter"/>
</dbReference>
<organism evidence="6 7">
    <name type="scientific">Fundicoccus ignavus</name>
    <dbReference type="NCBI Taxonomy" id="2664442"/>
    <lineage>
        <taxon>Bacteria</taxon>
        <taxon>Bacillati</taxon>
        <taxon>Bacillota</taxon>
        <taxon>Bacilli</taxon>
        <taxon>Lactobacillales</taxon>
        <taxon>Aerococcaceae</taxon>
        <taxon>Fundicoccus</taxon>
    </lineage>
</organism>
<feature type="active site" description="Proton acceptor" evidence="3">
    <location>
        <position position="83"/>
    </location>
</feature>
<dbReference type="Pfam" id="PF18317">
    <property type="entry name" value="SDH_C"/>
    <property type="match status" value="1"/>
</dbReference>
<feature type="binding site" evidence="3">
    <location>
        <position position="122"/>
    </location>
    <ligand>
        <name>shikimate</name>
        <dbReference type="ChEBI" id="CHEBI:36208"/>
    </ligand>
</feature>
<evidence type="ECO:0000256" key="1">
    <source>
        <dbReference type="ARBA" id="ARBA00004871"/>
    </source>
</evidence>
<dbReference type="Proteomes" id="UP000430975">
    <property type="component" value="Unassembled WGS sequence"/>
</dbReference>
<feature type="binding site" evidence="3">
    <location>
        <begin position="32"/>
        <end position="34"/>
    </location>
    <ligand>
        <name>shikimate</name>
        <dbReference type="ChEBI" id="CHEBI:36208"/>
    </ligand>
</feature>
<keyword evidence="7" id="KW-1185">Reference proteome</keyword>
<dbReference type="GO" id="GO:0009423">
    <property type="term" value="P:chorismate biosynthetic process"/>
    <property type="evidence" value="ECO:0007669"/>
    <property type="project" value="UniProtKB-UniRule"/>
</dbReference>
<feature type="domain" description="SDH C-terminal" evidence="5">
    <location>
        <begin position="272"/>
        <end position="300"/>
    </location>
</feature>
<keyword evidence="3" id="KW-0028">Amino-acid biosynthesis</keyword>
<comment type="caution">
    <text evidence="6">The sequence shown here is derived from an EMBL/GenBank/DDBJ whole genome shotgun (WGS) entry which is preliminary data.</text>
</comment>
<name>A0A6I2GSH4_9LACT</name>
<evidence type="ECO:0000313" key="7">
    <source>
        <dbReference type="Proteomes" id="UP000430975"/>
    </source>
</evidence>
<dbReference type="InterPro" id="IPR036291">
    <property type="entry name" value="NAD(P)-bd_dom_sf"/>
</dbReference>
<gene>
    <name evidence="3" type="primary">aroE</name>
    <name evidence="6" type="ORF">GIY09_11220</name>
</gene>
<dbReference type="AlphaFoldDB" id="A0A6I2GSH4"/>
<comment type="caution">
    <text evidence="3">Lacks conserved residue(s) required for the propagation of feature annotation.</text>
</comment>
<dbReference type="Pfam" id="PF08501">
    <property type="entry name" value="Shikimate_dh_N"/>
    <property type="match status" value="1"/>
</dbReference>
<evidence type="ECO:0000256" key="2">
    <source>
        <dbReference type="ARBA" id="ARBA00023141"/>
    </source>
</evidence>
<dbReference type="HAMAP" id="MF_00222">
    <property type="entry name" value="Shikimate_DH_AroE"/>
    <property type="match status" value="1"/>
</dbReference>
<sequence length="306" mass="32675">MYLRRNGWLMDKRQVNGHTSLYAVIGSPVKHSKSPAIYNAAFSQDQVNSVYLAFEADEDATPTTIAALKQLGVKGINVTMPGKDVALGSVDELDAAAEYVQAINCLVQQDEAGGKWKGYNTDGIGFWASVKKATTRSLVKQSVLIFGSGNTARIILAQAVLEGVTNITVVARGIDHRPLAIIELASKLASSHAVKIQVIDLASTLTVQAALTTSDIVVQATSLGMAPLTNQSILPEGVVFKSGALACDIVYNPAETQFLKAAQLQGCQTLGGIHMLVEQAAVNYQLFTGKELDEEVMLDLLNQTQD</sequence>
<feature type="binding site" evidence="3">
    <location>
        <position position="272"/>
    </location>
    <ligand>
        <name>NADP(+)</name>
        <dbReference type="ChEBI" id="CHEBI:58349"/>
    </ligand>
</feature>
<dbReference type="CDD" id="cd01065">
    <property type="entry name" value="NAD_bind_Shikimate_DH"/>
    <property type="match status" value="1"/>
</dbReference>
<dbReference type="GO" id="GO:0004764">
    <property type="term" value="F:shikimate 3-dehydrogenase (NADP+) activity"/>
    <property type="evidence" value="ECO:0007669"/>
    <property type="project" value="UniProtKB-UniRule"/>
</dbReference>
<comment type="similarity">
    <text evidence="3">Belongs to the shikimate dehydrogenase family.</text>
</comment>
<comment type="function">
    <text evidence="3">Involved in the biosynthesis of the chorismate, which leads to the biosynthesis of aromatic amino acids. Catalyzes the reversible NADPH linked reduction of 3-dehydroshikimate (DHSA) to yield shikimate (SA).</text>
</comment>
<dbReference type="EC" id="1.1.1.25" evidence="3"/>
<dbReference type="InterPro" id="IPR041121">
    <property type="entry name" value="SDH_C"/>
</dbReference>
<feature type="domain" description="Shikimate dehydrogenase substrate binding N-terminal" evidence="4">
    <location>
        <begin position="24"/>
        <end position="106"/>
    </location>
</feature>
<evidence type="ECO:0000313" key="6">
    <source>
        <dbReference type="EMBL" id="MRI86415.1"/>
    </source>
</evidence>
<keyword evidence="2 3" id="KW-0057">Aromatic amino acid biosynthesis</keyword>
<keyword evidence="3" id="KW-0560">Oxidoreductase</keyword>
<evidence type="ECO:0000259" key="5">
    <source>
        <dbReference type="Pfam" id="PF18317"/>
    </source>
</evidence>
<dbReference type="InterPro" id="IPR046346">
    <property type="entry name" value="Aminoacid_DH-like_N_sf"/>
</dbReference>
<evidence type="ECO:0000256" key="3">
    <source>
        <dbReference type="HAMAP-Rule" id="MF_00222"/>
    </source>
</evidence>
<dbReference type="Gene3D" id="3.40.50.10860">
    <property type="entry name" value="Leucine Dehydrogenase, chain A, domain 1"/>
    <property type="match status" value="1"/>
</dbReference>
<feature type="binding site" evidence="3">
    <location>
        <position position="104"/>
    </location>
    <ligand>
        <name>shikimate</name>
        <dbReference type="ChEBI" id="CHEBI:36208"/>
    </ligand>
</feature>